<comment type="similarity">
    <text evidence="6">Belongs to the L2HGDH family.</text>
</comment>
<accession>A0A9P3PCI9</accession>
<evidence type="ECO:0000256" key="3">
    <source>
        <dbReference type="ARBA" id="ARBA00022827"/>
    </source>
</evidence>
<evidence type="ECO:0000313" key="12">
    <source>
        <dbReference type="Proteomes" id="UP001063166"/>
    </source>
</evidence>
<keyword evidence="3" id="KW-0274">FAD</keyword>
<comment type="caution">
    <text evidence="11">The sequence shown here is derived from an EMBL/GenBank/DDBJ whole genome shotgun (WGS) entry which is preliminary data.</text>
</comment>
<keyword evidence="2" id="KW-0285">Flavoprotein</keyword>
<evidence type="ECO:0000256" key="9">
    <source>
        <dbReference type="SAM" id="Phobius"/>
    </source>
</evidence>
<evidence type="ECO:0000256" key="6">
    <source>
        <dbReference type="ARBA" id="ARBA00037941"/>
    </source>
</evidence>
<dbReference type="AlphaFoldDB" id="A0A9P3PCI9"/>
<comment type="cofactor">
    <cofactor evidence="1">
        <name>FAD</name>
        <dbReference type="ChEBI" id="CHEBI:57692"/>
    </cofactor>
</comment>
<sequence>MQKLRSLTAALNGNGKFKYKRPESVVDFLVIGGGVVGLAIAQRLAHRFPTRSTYLVERHSRPGEEISSRNSEVIHSGLYYPPDSLKTRLCLRGRDMLYERCQAYNIPHRKCGKLVVARADQQPYIENLHRKSLSLAWPPHSTQRVEGQHVLPTTLLSGHAARELEPDLSKDIVGALWCPETGIVDSHALMQSLEKDVTDSENADLVYSTRVVRIDPYGRSRTASGVPDVDAAEDGWVVQTVTGSADAEEGDAMLARTVINASGLSSTLVLNSILPEFERLPMYYARGSYASYHGPGIQNVSHLIYPCPDLGGNEHAFHSLGTHLTLDLQGKVRFGPDIEWIEPPSEDDCDDADFWARLLTPDESRIPEMHHAVNRYLPGVRLEGMQPDYCGMRPKLVPPWGGFQDFIFRTDYSAPGLDTRGPRGGGAMISLLGIESPGLTSSLAIAEYVVEDVLRRGAHEESAA</sequence>
<evidence type="ECO:0000256" key="1">
    <source>
        <dbReference type="ARBA" id="ARBA00001974"/>
    </source>
</evidence>
<keyword evidence="9" id="KW-1133">Transmembrane helix</keyword>
<dbReference type="PANTHER" id="PTHR43104">
    <property type="entry name" value="L-2-HYDROXYGLUTARATE DEHYDROGENASE, MITOCHONDRIAL"/>
    <property type="match status" value="1"/>
</dbReference>
<dbReference type="EC" id="1.1.99.2" evidence="7"/>
<feature type="transmembrane region" description="Helical" evidence="9">
    <location>
        <begin position="25"/>
        <end position="45"/>
    </location>
</feature>
<dbReference type="Pfam" id="PF01266">
    <property type="entry name" value="DAO"/>
    <property type="match status" value="1"/>
</dbReference>
<dbReference type="OrthoDB" id="498204at2759"/>
<dbReference type="InterPro" id="IPR006076">
    <property type="entry name" value="FAD-dep_OxRdtase"/>
</dbReference>
<protein>
    <recommendedName>
        <fullName evidence="8">L-2-hydroxyglutarate dehydrogenase, mitochondrial</fullName>
        <ecNumber evidence="7">1.1.99.2</ecNumber>
    </recommendedName>
</protein>
<dbReference type="InterPro" id="IPR036188">
    <property type="entry name" value="FAD/NAD-bd_sf"/>
</dbReference>
<dbReference type="PANTHER" id="PTHR43104:SF4">
    <property type="entry name" value="L-2-HYDROXYGLUTARATE DEHYDROGENASE, MITOCHONDRIAL"/>
    <property type="match status" value="1"/>
</dbReference>
<dbReference type="Proteomes" id="UP001063166">
    <property type="component" value="Unassembled WGS sequence"/>
</dbReference>
<reference evidence="11" key="1">
    <citation type="submission" date="2022-07" db="EMBL/GenBank/DDBJ databases">
        <title>The genome of Lyophyllum shimeji provides insight into the initial evolution of ectomycorrhizal fungal genome.</title>
        <authorList>
            <person name="Kobayashi Y."/>
            <person name="Shibata T."/>
            <person name="Hirakawa H."/>
            <person name="Shigenobu S."/>
            <person name="Nishiyama T."/>
            <person name="Yamada A."/>
            <person name="Hasebe M."/>
            <person name="Kawaguchi M."/>
        </authorList>
    </citation>
    <scope>NUCLEOTIDE SEQUENCE</scope>
    <source>
        <strain evidence="11">AT787</strain>
    </source>
</reference>
<keyword evidence="9" id="KW-0812">Transmembrane</keyword>
<dbReference type="GO" id="GO:0047545">
    <property type="term" value="F:(S)-2-hydroxyglutarate dehydrogenase activity"/>
    <property type="evidence" value="ECO:0007669"/>
    <property type="project" value="UniProtKB-EC"/>
</dbReference>
<feature type="domain" description="FAD dependent oxidoreductase" evidence="10">
    <location>
        <begin position="27"/>
        <end position="451"/>
    </location>
</feature>
<evidence type="ECO:0000259" key="10">
    <source>
        <dbReference type="Pfam" id="PF01266"/>
    </source>
</evidence>
<evidence type="ECO:0000313" key="11">
    <source>
        <dbReference type="EMBL" id="GLB33420.1"/>
    </source>
</evidence>
<organism evidence="11 12">
    <name type="scientific">Lyophyllum shimeji</name>
    <name type="common">Hon-shimeji</name>
    <name type="synonym">Tricholoma shimeji</name>
    <dbReference type="NCBI Taxonomy" id="47721"/>
    <lineage>
        <taxon>Eukaryota</taxon>
        <taxon>Fungi</taxon>
        <taxon>Dikarya</taxon>
        <taxon>Basidiomycota</taxon>
        <taxon>Agaricomycotina</taxon>
        <taxon>Agaricomycetes</taxon>
        <taxon>Agaricomycetidae</taxon>
        <taxon>Agaricales</taxon>
        <taxon>Tricholomatineae</taxon>
        <taxon>Lyophyllaceae</taxon>
        <taxon>Lyophyllum</taxon>
    </lineage>
</organism>
<evidence type="ECO:0000256" key="2">
    <source>
        <dbReference type="ARBA" id="ARBA00022630"/>
    </source>
</evidence>
<evidence type="ECO:0000256" key="5">
    <source>
        <dbReference type="ARBA" id="ARBA00036066"/>
    </source>
</evidence>
<keyword evidence="9" id="KW-0472">Membrane</keyword>
<name>A0A9P3PCI9_LYOSH</name>
<dbReference type="Gene3D" id="3.30.9.10">
    <property type="entry name" value="D-Amino Acid Oxidase, subunit A, domain 2"/>
    <property type="match status" value="1"/>
</dbReference>
<evidence type="ECO:0000256" key="8">
    <source>
        <dbReference type="ARBA" id="ARBA00041137"/>
    </source>
</evidence>
<comment type="catalytic activity">
    <reaction evidence="5">
        <text>(S)-2-hydroxyglutarate + A = 2-oxoglutarate + AH2</text>
        <dbReference type="Rhea" id="RHEA:21252"/>
        <dbReference type="ChEBI" id="CHEBI:13193"/>
        <dbReference type="ChEBI" id="CHEBI:16782"/>
        <dbReference type="ChEBI" id="CHEBI:16810"/>
        <dbReference type="ChEBI" id="CHEBI:17499"/>
        <dbReference type="EC" id="1.1.99.2"/>
    </reaction>
</comment>
<dbReference type="EMBL" id="BRPK01000001">
    <property type="protein sequence ID" value="GLB33420.1"/>
    <property type="molecule type" value="Genomic_DNA"/>
</dbReference>
<dbReference type="Gene3D" id="3.50.50.60">
    <property type="entry name" value="FAD/NAD(P)-binding domain"/>
    <property type="match status" value="1"/>
</dbReference>
<dbReference type="SUPFAM" id="SSF51905">
    <property type="entry name" value="FAD/NAD(P)-binding domain"/>
    <property type="match status" value="1"/>
</dbReference>
<evidence type="ECO:0000256" key="4">
    <source>
        <dbReference type="ARBA" id="ARBA00023002"/>
    </source>
</evidence>
<proteinExistence type="inferred from homology"/>
<keyword evidence="12" id="KW-1185">Reference proteome</keyword>
<gene>
    <name evidence="11" type="ORF">LshimejAT787_0103040</name>
</gene>
<keyword evidence="4" id="KW-0560">Oxidoreductase</keyword>
<evidence type="ECO:0000256" key="7">
    <source>
        <dbReference type="ARBA" id="ARBA00038878"/>
    </source>
</evidence>